<dbReference type="EMBL" id="BART01017994">
    <property type="protein sequence ID" value="GAG84565.1"/>
    <property type="molecule type" value="Genomic_DNA"/>
</dbReference>
<sequence>QNNKLPRGDSQAVNGGGLKIYAEKLNKGPDKQSVP</sequence>
<name>X1AP68_9ZZZZ</name>
<feature type="non-terminal residue" evidence="2">
    <location>
        <position position="1"/>
    </location>
</feature>
<proteinExistence type="predicted"/>
<feature type="region of interest" description="Disordered" evidence="1">
    <location>
        <begin position="1"/>
        <end position="35"/>
    </location>
</feature>
<evidence type="ECO:0000313" key="2">
    <source>
        <dbReference type="EMBL" id="GAG84565.1"/>
    </source>
</evidence>
<dbReference type="AlphaFoldDB" id="X1AP68"/>
<comment type="caution">
    <text evidence="2">The sequence shown here is derived from an EMBL/GenBank/DDBJ whole genome shotgun (WGS) entry which is preliminary data.</text>
</comment>
<gene>
    <name evidence="2" type="ORF">S01H4_34061</name>
</gene>
<evidence type="ECO:0000256" key="1">
    <source>
        <dbReference type="SAM" id="MobiDB-lite"/>
    </source>
</evidence>
<reference evidence="2" key="1">
    <citation type="journal article" date="2014" name="Front. Microbiol.">
        <title>High frequency of phylogenetically diverse reductive dehalogenase-homologous genes in deep subseafloor sedimentary metagenomes.</title>
        <authorList>
            <person name="Kawai M."/>
            <person name="Futagami T."/>
            <person name="Toyoda A."/>
            <person name="Takaki Y."/>
            <person name="Nishi S."/>
            <person name="Hori S."/>
            <person name="Arai W."/>
            <person name="Tsubouchi T."/>
            <person name="Morono Y."/>
            <person name="Uchiyama I."/>
            <person name="Ito T."/>
            <person name="Fujiyama A."/>
            <person name="Inagaki F."/>
            <person name="Takami H."/>
        </authorList>
    </citation>
    <scope>NUCLEOTIDE SEQUENCE</scope>
    <source>
        <strain evidence="2">Expedition CK06-06</strain>
    </source>
</reference>
<accession>X1AP68</accession>
<protein>
    <submittedName>
        <fullName evidence="2">Uncharacterized protein</fullName>
    </submittedName>
</protein>
<feature type="compositionally biased region" description="Basic and acidic residues" evidence="1">
    <location>
        <begin position="21"/>
        <end position="35"/>
    </location>
</feature>
<organism evidence="2">
    <name type="scientific">marine sediment metagenome</name>
    <dbReference type="NCBI Taxonomy" id="412755"/>
    <lineage>
        <taxon>unclassified sequences</taxon>
        <taxon>metagenomes</taxon>
        <taxon>ecological metagenomes</taxon>
    </lineage>
</organism>